<dbReference type="InterPro" id="IPR036412">
    <property type="entry name" value="HAD-like_sf"/>
</dbReference>
<evidence type="ECO:0000256" key="2">
    <source>
        <dbReference type="ARBA" id="ARBA00022842"/>
    </source>
</evidence>
<reference evidence="4 6" key="1">
    <citation type="journal article" date="2014" name="Genome Announc.">
        <title>Draft Genome Sequence of Bacillus alcalophilus AV1934, a Classic Alkaliphile Isolated from Human Feces in 1934.</title>
        <authorList>
            <person name="Attie O."/>
            <person name="Jayaprakash A."/>
            <person name="Shah H."/>
            <person name="Paulsen I.T."/>
            <person name="Morino M."/>
            <person name="Takahashi Y."/>
            <person name="Narumi I."/>
            <person name="Sachidanandam R."/>
            <person name="Satoh K."/>
            <person name="Ito M."/>
            <person name="Krulwich T.A."/>
        </authorList>
    </citation>
    <scope>NUCLEOTIDE SEQUENCE [LARGE SCALE GENOMIC DNA]</scope>
    <source>
        <strain evidence="4 6">AV1934</strain>
    </source>
</reference>
<dbReference type="SUPFAM" id="SSF56784">
    <property type="entry name" value="HAD-like"/>
    <property type="match status" value="1"/>
</dbReference>
<dbReference type="InterPro" id="IPR023214">
    <property type="entry name" value="HAD_sf"/>
</dbReference>
<proteinExistence type="inferred from homology"/>
<dbReference type="SFLD" id="SFLDG01135">
    <property type="entry name" value="C1.5.6:_HAD__Beta-PGM__Phospha"/>
    <property type="match status" value="1"/>
</dbReference>
<dbReference type="GO" id="GO:0004427">
    <property type="term" value="F:inorganic diphosphate phosphatase activity"/>
    <property type="evidence" value="ECO:0007669"/>
    <property type="project" value="UniProtKB-UniRule"/>
</dbReference>
<dbReference type="EC" id="3.6.1.1" evidence="3"/>
<dbReference type="SFLD" id="SFLDS00003">
    <property type="entry name" value="Haloacid_Dehalogenase"/>
    <property type="match status" value="1"/>
</dbReference>
<keyword evidence="1 3" id="KW-0378">Hydrolase</keyword>
<evidence type="ECO:0000256" key="1">
    <source>
        <dbReference type="ARBA" id="ARBA00022801"/>
    </source>
</evidence>
<dbReference type="PANTHER" id="PTHR43434">
    <property type="entry name" value="PHOSPHOGLYCOLATE PHOSPHATASE"/>
    <property type="match status" value="1"/>
</dbReference>
<dbReference type="NCBIfam" id="NF009804">
    <property type="entry name" value="PRK13288.1"/>
    <property type="match status" value="1"/>
</dbReference>
<gene>
    <name evidence="3" type="primary">ppaX</name>
    <name evidence="5" type="ORF">AJ85_20495</name>
    <name evidence="4" type="ORF">BALCAV_0222145</name>
</gene>
<dbReference type="Pfam" id="PF13419">
    <property type="entry name" value="HAD_2"/>
    <property type="match status" value="1"/>
</dbReference>
<dbReference type="AlphaFoldDB" id="A0A094WCK3"/>
<comment type="cofactor">
    <cofactor evidence="3">
        <name>Mg(2+)</name>
        <dbReference type="ChEBI" id="CHEBI:18420"/>
    </cofactor>
</comment>
<dbReference type="GO" id="GO:0000287">
    <property type="term" value="F:magnesium ion binding"/>
    <property type="evidence" value="ECO:0007669"/>
    <property type="project" value="UniProtKB-UniRule"/>
</dbReference>
<keyword evidence="2 3" id="KW-0460">Magnesium</keyword>
<dbReference type="InterPro" id="IPR041492">
    <property type="entry name" value="HAD_2"/>
</dbReference>
<name>A0A094WCK3_ALKAL</name>
<comment type="caution">
    <text evidence="4">The sequence shown here is derived from an EMBL/GenBank/DDBJ whole genome shotgun (WGS) entry which is preliminary data.</text>
</comment>
<dbReference type="NCBIfam" id="TIGR01509">
    <property type="entry name" value="HAD-SF-IA-v3"/>
    <property type="match status" value="1"/>
</dbReference>
<dbReference type="InterPro" id="IPR006439">
    <property type="entry name" value="HAD-SF_hydro_IA"/>
</dbReference>
<keyword evidence="6" id="KW-1185">Reference proteome</keyword>
<dbReference type="InterPro" id="IPR050155">
    <property type="entry name" value="HAD-like_hydrolase_sf"/>
</dbReference>
<dbReference type="InterPro" id="IPR023733">
    <property type="entry name" value="Pyrophosphatase_Ppax"/>
</dbReference>
<dbReference type="GO" id="GO:0006281">
    <property type="term" value="P:DNA repair"/>
    <property type="evidence" value="ECO:0007669"/>
    <property type="project" value="TreeGrafter"/>
</dbReference>
<protein>
    <recommendedName>
        <fullName evidence="3">Pyrophosphatase PpaX</fullName>
        <ecNumber evidence="3">3.6.1.1</ecNumber>
    </recommendedName>
</protein>
<evidence type="ECO:0000313" key="6">
    <source>
        <dbReference type="Proteomes" id="UP000002754"/>
    </source>
</evidence>
<dbReference type="EMBL" id="ALPT02000139">
    <property type="protein sequence ID" value="KGA95514.1"/>
    <property type="molecule type" value="Genomic_DNA"/>
</dbReference>
<dbReference type="InterPro" id="IPR023198">
    <property type="entry name" value="PGP-like_dom2"/>
</dbReference>
<dbReference type="FunFam" id="3.40.50.1000:FF:000022">
    <property type="entry name" value="Phosphoglycolate phosphatase"/>
    <property type="match status" value="1"/>
</dbReference>
<evidence type="ECO:0000313" key="7">
    <source>
        <dbReference type="Proteomes" id="UP000297014"/>
    </source>
</evidence>
<dbReference type="SFLD" id="SFLDG01129">
    <property type="entry name" value="C1.5:_HAD__Beta-PGM__Phosphata"/>
    <property type="match status" value="1"/>
</dbReference>
<evidence type="ECO:0000256" key="3">
    <source>
        <dbReference type="HAMAP-Rule" id="MF_01250"/>
    </source>
</evidence>
<dbReference type="EMBL" id="JALP01000290">
    <property type="protein sequence ID" value="THG88928.1"/>
    <property type="molecule type" value="Genomic_DNA"/>
</dbReference>
<dbReference type="STRING" id="1218173.BALCAV_0222145"/>
<evidence type="ECO:0000313" key="4">
    <source>
        <dbReference type="EMBL" id="KGA95514.1"/>
    </source>
</evidence>
<dbReference type="GO" id="GO:0005829">
    <property type="term" value="C:cytosol"/>
    <property type="evidence" value="ECO:0007669"/>
    <property type="project" value="TreeGrafter"/>
</dbReference>
<feature type="active site" description="Nucleophile" evidence="3">
    <location>
        <position position="9"/>
    </location>
</feature>
<dbReference type="Proteomes" id="UP000297014">
    <property type="component" value="Unassembled WGS sequence"/>
</dbReference>
<comment type="catalytic activity">
    <reaction evidence="3">
        <text>diphosphate + H2O = 2 phosphate + H(+)</text>
        <dbReference type="Rhea" id="RHEA:24576"/>
        <dbReference type="ChEBI" id="CHEBI:15377"/>
        <dbReference type="ChEBI" id="CHEBI:15378"/>
        <dbReference type="ChEBI" id="CHEBI:33019"/>
        <dbReference type="ChEBI" id="CHEBI:43474"/>
        <dbReference type="EC" id="3.6.1.1"/>
    </reaction>
</comment>
<sequence length="215" mass="24194">MSIKTLLFDLDGTLINTNDLIIASFLHTLEQYQPGRYKREDVIPFIGPPLVDSFQQVDPEKTEEMIAVYRTFNHAKHDELVTEYEGVYEAIEALHKQGFKLAVVTSKISQTAHMGLKLTGLDKFFDVVVALDHVKKSKPDPEPIDLALEQLGSTREEAIMVGDSHFDILAGKNANMKTAAVAWTIKGEEVLRSYNPDFMLEDMRDLLDIVGVTQK</sequence>
<evidence type="ECO:0000313" key="5">
    <source>
        <dbReference type="EMBL" id="THG88928.1"/>
    </source>
</evidence>
<dbReference type="PANTHER" id="PTHR43434:SF26">
    <property type="entry name" value="PYROPHOSPHATASE PPAX"/>
    <property type="match status" value="1"/>
</dbReference>
<dbReference type="RefSeq" id="WP_004427681.1">
    <property type="nucleotide sequence ID" value="NZ_ALPT02000139.1"/>
</dbReference>
<dbReference type="Gene3D" id="1.10.150.240">
    <property type="entry name" value="Putative phosphatase, domain 2"/>
    <property type="match status" value="1"/>
</dbReference>
<organism evidence="4 6">
    <name type="scientific">Alkalihalobacillus alcalophilus ATCC 27647 = CGMCC 1.3604</name>
    <dbReference type="NCBI Taxonomy" id="1218173"/>
    <lineage>
        <taxon>Bacteria</taxon>
        <taxon>Bacillati</taxon>
        <taxon>Bacillota</taxon>
        <taxon>Bacilli</taxon>
        <taxon>Bacillales</taxon>
        <taxon>Bacillaceae</taxon>
        <taxon>Alkalihalobacillus</taxon>
    </lineage>
</organism>
<dbReference type="Proteomes" id="UP000002754">
    <property type="component" value="Unassembled WGS sequence"/>
</dbReference>
<dbReference type="CDD" id="cd02616">
    <property type="entry name" value="HAD_PPase"/>
    <property type="match status" value="1"/>
</dbReference>
<dbReference type="Gene3D" id="3.40.50.1000">
    <property type="entry name" value="HAD superfamily/HAD-like"/>
    <property type="match status" value="1"/>
</dbReference>
<accession>A0A094WCK3</accession>
<dbReference type="eggNOG" id="COG0546">
    <property type="taxonomic scope" value="Bacteria"/>
</dbReference>
<dbReference type="NCBIfam" id="TIGR01549">
    <property type="entry name" value="HAD-SF-IA-v1"/>
    <property type="match status" value="1"/>
</dbReference>
<comment type="similarity">
    <text evidence="3">Belongs to the HAD-like hydrolase superfamily. PpaX family.</text>
</comment>
<dbReference type="OrthoDB" id="9807630at2"/>
<comment type="function">
    <text evidence="3">Hydrolyzes pyrophosphate formed during P-Ser-HPr dephosphorylation by HPrK/P. Might play a role in controlling the intracellular pyrophosphate pool.</text>
</comment>
<dbReference type="HAMAP" id="MF_01250">
    <property type="entry name" value="Pyrophosphat_PpaX"/>
    <property type="match status" value="1"/>
</dbReference>
<reference evidence="5 7" key="2">
    <citation type="submission" date="2014-01" db="EMBL/GenBank/DDBJ databases">
        <title>Draft genome sequencing of Bacillus alcalophilus CGMCC 1.3604.</title>
        <authorList>
            <person name="Yang J."/>
            <person name="Diao L."/>
            <person name="Yang S."/>
        </authorList>
    </citation>
    <scope>NUCLEOTIDE SEQUENCE [LARGE SCALE GENOMIC DNA]</scope>
    <source>
        <strain evidence="5 7">CGMCC 1.3604</strain>
    </source>
</reference>
<dbReference type="PRINTS" id="PR00413">
    <property type="entry name" value="HADHALOGNASE"/>
</dbReference>
<dbReference type="GO" id="GO:0008967">
    <property type="term" value="F:phosphoglycolate phosphatase activity"/>
    <property type="evidence" value="ECO:0007669"/>
    <property type="project" value="TreeGrafter"/>
</dbReference>